<feature type="transmembrane region" description="Helical" evidence="6">
    <location>
        <begin position="331"/>
        <end position="358"/>
    </location>
</feature>
<protein>
    <submittedName>
        <fullName evidence="9">ABC transporter permease</fullName>
    </submittedName>
</protein>
<dbReference type="InterPro" id="IPR025857">
    <property type="entry name" value="MacB_PCD"/>
</dbReference>
<feature type="transmembrane region" description="Helical" evidence="6">
    <location>
        <begin position="432"/>
        <end position="451"/>
    </location>
</feature>
<feature type="domain" description="ABC3 transporter permease C-terminal" evidence="7">
    <location>
        <begin position="678"/>
        <end position="791"/>
    </location>
</feature>
<dbReference type="InterPro" id="IPR003838">
    <property type="entry name" value="ABC3_permease_C"/>
</dbReference>
<feature type="domain" description="ABC3 transporter permease C-terminal" evidence="7">
    <location>
        <begin position="290"/>
        <end position="404"/>
    </location>
</feature>
<comment type="caution">
    <text evidence="9">The sequence shown here is derived from an EMBL/GenBank/DDBJ whole genome shotgun (WGS) entry which is preliminary data.</text>
</comment>
<dbReference type="Pfam" id="PF02687">
    <property type="entry name" value="FtsX"/>
    <property type="match status" value="2"/>
</dbReference>
<sequence length="798" mass="88743">MLYNYLKIALRNLTKSPVYSTINIVGLSVGIATTLLISLWINDELSFNKYHRNYERIARVMQHQTYNGTTSTTPATPLPMNQALQNEHGGEFSAIANSSWTEDRTLAFGDKKISRKGNCVEPAFPDMMSLNILKGTASELKNPNTALLSKSTADALFGDQNPINQLITVDNKSHFKVAGIYQDLPHSTEFADISFLLPWAYYLQEEPWVKRSELNWGNNSFLLFVQIAPHVSFEGVNSKIEKIKMRHAKDEARFDPKAFLHPMSKWHLYSEWDNGVQVRGRIQFVWLFGIIGGFVLLLACINFMNLSTARSQKRAKEVGIRKTVGSVRSQLIAQFFTESIMTAVFAFLLAILLAQLSLPLFNQIAGKKITLPWADTQSWLIGFGFTLLTGLIAGSYPALYLSGFKPVKVLKGAGSALVLASGRFAAIPRQTLVILQFTVSITLVIGTLVVLRQIQHAKNRPVGFQTAGLISVLMNTPDLKKNADALGKELLQSGAVINIAKSSSPASEVWSTDASFSWPGKDPDQLGDLGTLGITHDYGKTVGWQIKQGRDFNRSFSTDSSAMILNESAARFMGLKQTIGTKVQWNDNKYTIIGIIQDVVTGSPFMPVQPAVFMLKENWTSFLQIRLNPEMNASQALSVIEPVFKKFNPGSPFDYKFASAEYDMKFRSENRIGQLSTIFASLAIFISCLGLFGLSSFAAEQRQKEIGIRKVLGASVTSLWQMLSKDYLILVTIACVIAIPIAFTLMQHWLQQYTYKTTLSWWIFASAILGAVVITLFTVSYQSIRAAMLNPVKTLRSE</sequence>
<feature type="transmembrane region" description="Helical" evidence="6">
    <location>
        <begin position="378"/>
        <end position="401"/>
    </location>
</feature>
<evidence type="ECO:0000313" key="9">
    <source>
        <dbReference type="EMBL" id="REA58104.1"/>
    </source>
</evidence>
<name>A0A3D8Y6E2_9BACT</name>
<keyword evidence="4 6" id="KW-1133">Transmembrane helix</keyword>
<dbReference type="GO" id="GO:0005886">
    <property type="term" value="C:plasma membrane"/>
    <property type="evidence" value="ECO:0007669"/>
    <property type="project" value="UniProtKB-SubCell"/>
</dbReference>
<feature type="transmembrane region" description="Helical" evidence="6">
    <location>
        <begin position="284"/>
        <end position="306"/>
    </location>
</feature>
<keyword evidence="5 6" id="KW-0472">Membrane</keyword>
<dbReference type="Pfam" id="PF12704">
    <property type="entry name" value="MacB_PCD"/>
    <property type="match status" value="2"/>
</dbReference>
<feature type="domain" description="MacB-like periplasmic core" evidence="8">
    <location>
        <begin position="20"/>
        <end position="242"/>
    </location>
</feature>
<keyword evidence="2" id="KW-1003">Cell membrane</keyword>
<dbReference type="GO" id="GO:0022857">
    <property type="term" value="F:transmembrane transporter activity"/>
    <property type="evidence" value="ECO:0007669"/>
    <property type="project" value="TreeGrafter"/>
</dbReference>
<evidence type="ECO:0000256" key="1">
    <source>
        <dbReference type="ARBA" id="ARBA00004651"/>
    </source>
</evidence>
<feature type="domain" description="MacB-like periplasmic core" evidence="8">
    <location>
        <begin position="438"/>
        <end position="636"/>
    </location>
</feature>
<evidence type="ECO:0000256" key="3">
    <source>
        <dbReference type="ARBA" id="ARBA00022692"/>
    </source>
</evidence>
<keyword evidence="10" id="KW-1185">Reference proteome</keyword>
<evidence type="ECO:0000259" key="7">
    <source>
        <dbReference type="Pfam" id="PF02687"/>
    </source>
</evidence>
<evidence type="ECO:0000256" key="4">
    <source>
        <dbReference type="ARBA" id="ARBA00022989"/>
    </source>
</evidence>
<evidence type="ECO:0000256" key="2">
    <source>
        <dbReference type="ARBA" id="ARBA00022475"/>
    </source>
</evidence>
<keyword evidence="3 6" id="KW-0812">Transmembrane</keyword>
<dbReference type="EMBL" id="QNUL01000023">
    <property type="protein sequence ID" value="REA58104.1"/>
    <property type="molecule type" value="Genomic_DNA"/>
</dbReference>
<dbReference type="PANTHER" id="PTHR30572">
    <property type="entry name" value="MEMBRANE COMPONENT OF TRANSPORTER-RELATED"/>
    <property type="match status" value="1"/>
</dbReference>
<dbReference type="InterPro" id="IPR050250">
    <property type="entry name" value="Macrolide_Exporter_MacB"/>
</dbReference>
<reference evidence="9 10" key="1">
    <citation type="submission" date="2018-07" db="EMBL/GenBank/DDBJ databases">
        <title>Dyadobacter roseus sp. nov., isolated from rose rhizosphere soil.</title>
        <authorList>
            <person name="Chen L."/>
        </authorList>
    </citation>
    <scope>NUCLEOTIDE SEQUENCE [LARGE SCALE GENOMIC DNA]</scope>
    <source>
        <strain evidence="9 10">RS19</strain>
    </source>
</reference>
<feature type="transmembrane region" description="Helical" evidence="6">
    <location>
        <begin position="678"/>
        <end position="699"/>
    </location>
</feature>
<organism evidence="9 10">
    <name type="scientific">Dyadobacter luteus</name>
    <dbReference type="NCBI Taxonomy" id="2259619"/>
    <lineage>
        <taxon>Bacteria</taxon>
        <taxon>Pseudomonadati</taxon>
        <taxon>Bacteroidota</taxon>
        <taxon>Cytophagia</taxon>
        <taxon>Cytophagales</taxon>
        <taxon>Spirosomataceae</taxon>
        <taxon>Dyadobacter</taxon>
    </lineage>
</organism>
<dbReference type="AlphaFoldDB" id="A0A3D8Y6E2"/>
<evidence type="ECO:0000256" key="6">
    <source>
        <dbReference type="SAM" id="Phobius"/>
    </source>
</evidence>
<feature type="transmembrane region" description="Helical" evidence="6">
    <location>
        <begin position="727"/>
        <end position="749"/>
    </location>
</feature>
<feature type="transmembrane region" description="Helical" evidence="6">
    <location>
        <begin position="21"/>
        <end position="41"/>
    </location>
</feature>
<evidence type="ECO:0000256" key="5">
    <source>
        <dbReference type="ARBA" id="ARBA00023136"/>
    </source>
</evidence>
<gene>
    <name evidence="9" type="ORF">DSL64_21875</name>
</gene>
<feature type="transmembrane region" description="Helical" evidence="6">
    <location>
        <begin position="761"/>
        <end position="781"/>
    </location>
</feature>
<dbReference type="PANTHER" id="PTHR30572:SF18">
    <property type="entry name" value="ABC-TYPE MACROLIDE FAMILY EXPORT SYSTEM PERMEASE COMPONENT 2"/>
    <property type="match status" value="1"/>
</dbReference>
<evidence type="ECO:0000313" key="10">
    <source>
        <dbReference type="Proteomes" id="UP000256373"/>
    </source>
</evidence>
<dbReference type="OrthoDB" id="5933722at2"/>
<accession>A0A3D8Y6E2</accession>
<evidence type="ECO:0000259" key="8">
    <source>
        <dbReference type="Pfam" id="PF12704"/>
    </source>
</evidence>
<comment type="subcellular location">
    <subcellularLocation>
        <location evidence="1">Cell membrane</location>
        <topology evidence="1">Multi-pass membrane protein</topology>
    </subcellularLocation>
</comment>
<dbReference type="Proteomes" id="UP000256373">
    <property type="component" value="Unassembled WGS sequence"/>
</dbReference>
<proteinExistence type="predicted"/>